<reference evidence="2" key="1">
    <citation type="submission" date="2023-01" db="EMBL/GenBank/DDBJ databases">
        <title>The chitinases involved in constricting ring structure development in the nematode-trapping fungus Drechslerella dactyloides.</title>
        <authorList>
            <person name="Wang R."/>
            <person name="Zhang L."/>
            <person name="Tang P."/>
            <person name="Li S."/>
            <person name="Liang L."/>
        </authorList>
    </citation>
    <scope>NUCLEOTIDE SEQUENCE</scope>
    <source>
        <strain evidence="2">YMF1.00031</strain>
    </source>
</reference>
<evidence type="ECO:0000313" key="2">
    <source>
        <dbReference type="EMBL" id="KAJ6255849.1"/>
    </source>
</evidence>
<protein>
    <submittedName>
        <fullName evidence="2">Uncharacterized protein</fullName>
    </submittedName>
</protein>
<dbReference type="EMBL" id="JAQGDS010000019">
    <property type="protein sequence ID" value="KAJ6255849.1"/>
    <property type="molecule type" value="Genomic_DNA"/>
</dbReference>
<accession>A0AAD6NF54</accession>
<feature type="compositionally biased region" description="Basic and acidic residues" evidence="1">
    <location>
        <begin position="18"/>
        <end position="32"/>
    </location>
</feature>
<evidence type="ECO:0000313" key="3">
    <source>
        <dbReference type="Proteomes" id="UP001221413"/>
    </source>
</evidence>
<dbReference type="AlphaFoldDB" id="A0AAD6NF54"/>
<sequence>MCGWPTQQLEEVQLRPLPYHDRHYDGGRDGGRRRQVSSPVLSGVLASKQIRMRRGRTGRHEGLQDWRRRARRAGDEGGGVEVDR</sequence>
<feature type="region of interest" description="Disordered" evidence="1">
    <location>
        <begin position="16"/>
        <end position="37"/>
    </location>
</feature>
<feature type="compositionally biased region" description="Basic and acidic residues" evidence="1">
    <location>
        <begin position="58"/>
        <end position="84"/>
    </location>
</feature>
<feature type="region of interest" description="Disordered" evidence="1">
    <location>
        <begin position="53"/>
        <end position="84"/>
    </location>
</feature>
<comment type="caution">
    <text evidence="2">The sequence shown here is derived from an EMBL/GenBank/DDBJ whole genome shotgun (WGS) entry which is preliminary data.</text>
</comment>
<evidence type="ECO:0000256" key="1">
    <source>
        <dbReference type="SAM" id="MobiDB-lite"/>
    </source>
</evidence>
<name>A0AAD6NF54_DREDA</name>
<proteinExistence type="predicted"/>
<organism evidence="2 3">
    <name type="scientific">Drechslerella dactyloides</name>
    <name type="common">Nematode-trapping fungus</name>
    <name type="synonym">Arthrobotrys dactyloides</name>
    <dbReference type="NCBI Taxonomy" id="74499"/>
    <lineage>
        <taxon>Eukaryota</taxon>
        <taxon>Fungi</taxon>
        <taxon>Dikarya</taxon>
        <taxon>Ascomycota</taxon>
        <taxon>Pezizomycotina</taxon>
        <taxon>Orbiliomycetes</taxon>
        <taxon>Orbiliales</taxon>
        <taxon>Orbiliaceae</taxon>
        <taxon>Drechslerella</taxon>
    </lineage>
</organism>
<dbReference type="Proteomes" id="UP001221413">
    <property type="component" value="Unassembled WGS sequence"/>
</dbReference>
<gene>
    <name evidence="2" type="ORF">Dda_9459</name>
</gene>
<keyword evidence="3" id="KW-1185">Reference proteome</keyword>